<accession>A0A8J5CQT9</accession>
<feature type="transmembrane region" description="Helical" evidence="1">
    <location>
        <begin position="108"/>
        <end position="133"/>
    </location>
</feature>
<comment type="caution">
    <text evidence="2">The sequence shown here is derived from an EMBL/GenBank/DDBJ whole genome shotgun (WGS) entry which is preliminary data.</text>
</comment>
<sequence>MLNSPRVCDHRKISSQDLRSKLDEAKRNASGPIDALDPQETRVSCGAALDELLRQAGAAARAAGRPRGVCETLNVGWKNKRLAKEKEEEGMEAAAATTTGVVMAVSGVMMMVLVVVAVVLVVATAAAATAAAATDRAVSGFIKPRGHITTCQVEGVAEGQHHP</sequence>
<evidence type="ECO:0000256" key="1">
    <source>
        <dbReference type="SAM" id="Phobius"/>
    </source>
</evidence>
<gene>
    <name evidence="2" type="ORF">GWK47_008017</name>
</gene>
<dbReference type="EMBL" id="JACEEZ010017414">
    <property type="protein sequence ID" value="KAG0717556.1"/>
    <property type="molecule type" value="Genomic_DNA"/>
</dbReference>
<dbReference type="AlphaFoldDB" id="A0A8J5CQT9"/>
<dbReference type="Proteomes" id="UP000770661">
    <property type="component" value="Unassembled WGS sequence"/>
</dbReference>
<name>A0A8J5CQT9_CHIOP</name>
<evidence type="ECO:0000313" key="3">
    <source>
        <dbReference type="Proteomes" id="UP000770661"/>
    </source>
</evidence>
<organism evidence="2 3">
    <name type="scientific">Chionoecetes opilio</name>
    <name type="common">Atlantic snow crab</name>
    <name type="synonym">Cancer opilio</name>
    <dbReference type="NCBI Taxonomy" id="41210"/>
    <lineage>
        <taxon>Eukaryota</taxon>
        <taxon>Metazoa</taxon>
        <taxon>Ecdysozoa</taxon>
        <taxon>Arthropoda</taxon>
        <taxon>Crustacea</taxon>
        <taxon>Multicrustacea</taxon>
        <taxon>Malacostraca</taxon>
        <taxon>Eumalacostraca</taxon>
        <taxon>Eucarida</taxon>
        <taxon>Decapoda</taxon>
        <taxon>Pleocyemata</taxon>
        <taxon>Brachyura</taxon>
        <taxon>Eubrachyura</taxon>
        <taxon>Majoidea</taxon>
        <taxon>Majidae</taxon>
        <taxon>Chionoecetes</taxon>
    </lineage>
</organism>
<protein>
    <submittedName>
        <fullName evidence="2">Uncharacterized protein</fullName>
    </submittedName>
</protein>
<keyword evidence="1" id="KW-0812">Transmembrane</keyword>
<proteinExistence type="predicted"/>
<keyword evidence="1" id="KW-0472">Membrane</keyword>
<reference evidence="2" key="1">
    <citation type="submission" date="2020-07" db="EMBL/GenBank/DDBJ databases">
        <title>The High-quality genome of the commercially important snow crab, Chionoecetes opilio.</title>
        <authorList>
            <person name="Jeong J.-H."/>
            <person name="Ryu S."/>
        </authorList>
    </citation>
    <scope>NUCLEOTIDE SEQUENCE</scope>
    <source>
        <strain evidence="2">MADBK_172401_WGS</strain>
        <tissue evidence="2">Digestive gland</tissue>
    </source>
</reference>
<evidence type="ECO:0000313" key="2">
    <source>
        <dbReference type="EMBL" id="KAG0717556.1"/>
    </source>
</evidence>
<keyword evidence="3" id="KW-1185">Reference proteome</keyword>
<keyword evidence="1" id="KW-1133">Transmembrane helix</keyword>